<gene>
    <name evidence="2" type="ORF">DXN05_23285</name>
</gene>
<evidence type="ECO:0000313" key="2">
    <source>
        <dbReference type="EMBL" id="RFM25758.1"/>
    </source>
</evidence>
<feature type="domain" description="DUF5977" evidence="1">
    <location>
        <begin position="1037"/>
        <end position="1101"/>
    </location>
</feature>
<dbReference type="Pfam" id="PF19404">
    <property type="entry name" value="DUF5977"/>
    <property type="match status" value="3"/>
</dbReference>
<proteinExistence type="predicted"/>
<name>A0A3E1NDC1_9BACT</name>
<feature type="domain" description="DUF5977" evidence="1">
    <location>
        <begin position="1169"/>
        <end position="1232"/>
    </location>
</feature>
<sequence>MPSPVTAEFEKYVNYNVSLYNGVPDISIPLYTIHLKGLDVPISLSYHASGIKYLQESGEVGIGWVLNPGSRVSRTVYGQADERYSMPAIDENIANNYSEGLPRDKYLSKFLAGIDAHAPLADDVTDKLDGEYDIFNYILPTESGSFVITDRINKITRTLGGENSVISYAIGRKNVSDPYPRFMNFDVKDDKGNNYSFGQHSASDQNVFESSGSDAFLPTAWALTNITTAVGDQLNFKYSAASVSGWATSSRTFRLTQANRCIYDNEDHWDYSNDYGDGTGYTTFLTDEISNNNEKVKITHNSRNLITSIEILDDKGRLIKEIDFAYSNGSGNSHIFLDYIVIKDKAKANVGTYRFTYYNKDYSAGNLFADQWGYYKIGSAENASFHSEFKDDIAYQGMQNLDHVGTVLADVANRSEGDGDPSVFSLASIEYPTGGKTNYLYESNKFLNGSGQLVNGGGMRISRITSINADKETLIRNYTYGENGSGVGIPQVYLNESFFEDEGVSFIHRLNGLMLAKRTITYSSYMQGDIGATGFTHSALTYPEVTEHFSTWDKTDGNGKIVYKFQGGLQYDGGPLPRFTTDMCAMDFQYAGPFVVKGYKYWDKPLQKEIDYYSGNQIVKKETFEYATDFDILTGLKVKPFATVDSYAESDAQYYDYITSFFKYNTYSITCGKNKLIRKTETTFDGSNGVAVEASFQYNKKFQLASSVITQSNGKKKLSYFTYPGDYISGSGFIDNMVSSNVVAAPVEIVTAIQDIAGKTNILSAVLNRYKTDKPSLLESVSQMELNKPMLLADFKFSNAIKGQLPTVGQPAIFSPDSRYVLQQSYNRYDALGNILSATSNGNVKSGYIWDYNNRYLVARVDNAFNEEIAYTSFEADGSGNWVLNGTLLDGASVTGTKYFNGTASVTLPKGNYMVSLWSQQTAVAPSVNNTGGTFITTKNGWNLYNWTLSNISIISVNGAAIDELRAYPRGALMSTSTYIPLIGIDSKCDAAGSASYFEYDNFGRLKIVRDQDKNIIKRICYAYTGKITGCQEVVKYFNAEVSQSFTKNDCTAGMPPSSVLYTVPAGTYSSTIDQADADRQAAGDIAANGQQYANTHGVCTFLSAARHEALSKSDCVNSMQPRPAFIWYDIPAGKYSSTVSQADADQQATNELNTTGQALANNSGICVYYNKEASKFFTKSCPAGYKADPMAYGVLAGKYYSTISQADADRQANEEIDANGQAQADANSKCVLASLAVSYHNDNLLFGYHVKFQEFNGSAVYDFQIPYGSGTFPAIPSGWYDIYFYNTTGDTSEHLYEMSCGFSAVGADGYIPAILIDQDCSGISIY</sequence>
<reference evidence="2 3" key="1">
    <citation type="submission" date="2018-08" db="EMBL/GenBank/DDBJ databases">
        <title>Chitinophagaceae sp. K23C18032701, a novel bacterium isolated from forest soil.</title>
        <authorList>
            <person name="Wang C."/>
        </authorList>
    </citation>
    <scope>NUCLEOTIDE SEQUENCE [LARGE SCALE GENOMIC DNA]</scope>
    <source>
        <strain evidence="2 3">K23C18032701</strain>
    </source>
</reference>
<protein>
    <recommendedName>
        <fullName evidence="1">DUF5977 domain-containing protein</fullName>
    </recommendedName>
</protein>
<accession>A0A3E1NDC1</accession>
<organism evidence="2 3">
    <name type="scientific">Deminuibacter soli</name>
    <dbReference type="NCBI Taxonomy" id="2291815"/>
    <lineage>
        <taxon>Bacteria</taxon>
        <taxon>Pseudomonadati</taxon>
        <taxon>Bacteroidota</taxon>
        <taxon>Chitinophagia</taxon>
        <taxon>Chitinophagales</taxon>
        <taxon>Chitinophagaceae</taxon>
        <taxon>Deminuibacter</taxon>
    </lineage>
</organism>
<dbReference type="Proteomes" id="UP000261284">
    <property type="component" value="Unassembled WGS sequence"/>
</dbReference>
<keyword evidence="3" id="KW-1185">Reference proteome</keyword>
<feature type="domain" description="DUF5977" evidence="1">
    <location>
        <begin position="1102"/>
        <end position="1168"/>
    </location>
</feature>
<dbReference type="EMBL" id="QTJU01000015">
    <property type="protein sequence ID" value="RFM25758.1"/>
    <property type="molecule type" value="Genomic_DNA"/>
</dbReference>
<evidence type="ECO:0000313" key="3">
    <source>
        <dbReference type="Proteomes" id="UP000261284"/>
    </source>
</evidence>
<dbReference type="InterPro" id="IPR046020">
    <property type="entry name" value="DUF5977"/>
</dbReference>
<comment type="caution">
    <text evidence="2">The sequence shown here is derived from an EMBL/GenBank/DDBJ whole genome shotgun (WGS) entry which is preliminary data.</text>
</comment>
<evidence type="ECO:0000259" key="1">
    <source>
        <dbReference type="Pfam" id="PF19404"/>
    </source>
</evidence>